<protein>
    <recommendedName>
        <fullName evidence="1">KAP NTPase domain-containing protein</fullName>
    </recommendedName>
</protein>
<organism evidence="2 3">
    <name type="scientific">Streptococcus mitis (strain B6)</name>
    <dbReference type="NCBI Taxonomy" id="365659"/>
    <lineage>
        <taxon>Bacteria</taxon>
        <taxon>Bacillati</taxon>
        <taxon>Bacillota</taxon>
        <taxon>Bacilli</taxon>
        <taxon>Lactobacillales</taxon>
        <taxon>Streptococcaceae</taxon>
        <taxon>Streptococcus</taxon>
        <taxon>Streptococcus mitis group</taxon>
    </lineage>
</organism>
<accession>D3H8Z7</accession>
<dbReference type="EMBL" id="FN568063">
    <property type="protein sequence ID" value="CBJ22342.1"/>
    <property type="molecule type" value="Genomic_DNA"/>
</dbReference>
<feature type="domain" description="KAP NTPase" evidence="1">
    <location>
        <begin position="23"/>
        <end position="316"/>
    </location>
</feature>
<dbReference type="AlphaFoldDB" id="D3H8Z7"/>
<dbReference type="KEGG" id="smb:smi_1095"/>
<dbReference type="HOGENOM" id="CLU_476308_0_0_9"/>
<dbReference type="PANTHER" id="PTHR22674">
    <property type="entry name" value="NTPASE, KAP FAMILY P-LOOP DOMAIN-CONTAINING 1"/>
    <property type="match status" value="1"/>
</dbReference>
<reference evidence="2 3" key="1">
    <citation type="journal article" date="2010" name="PLoS ONE">
        <title>The genome of Streptococcus mitis B6--what is a commensal?</title>
        <authorList>
            <person name="Denapaite D."/>
            <person name="Brueckner R."/>
            <person name="Nuhn M."/>
            <person name="Reichmann P."/>
            <person name="Henrich B."/>
            <person name="Maurer P."/>
            <person name="Schaehle Y."/>
            <person name="Selbmann P."/>
            <person name="Zimmermann W."/>
            <person name="Wambutt R."/>
            <person name="Hakenbeck R."/>
        </authorList>
    </citation>
    <scope>NUCLEOTIDE SEQUENCE [LARGE SCALE GENOMIC DNA]</scope>
    <source>
        <strain evidence="2 3">B6</strain>
    </source>
</reference>
<dbReference type="InterPro" id="IPR052754">
    <property type="entry name" value="NTPase_KAP_P-loop"/>
</dbReference>
<dbReference type="InterPro" id="IPR011646">
    <property type="entry name" value="KAP_P-loop"/>
</dbReference>
<dbReference type="InterPro" id="IPR027417">
    <property type="entry name" value="P-loop_NTPase"/>
</dbReference>
<dbReference type="RefSeq" id="WP_000677374.1">
    <property type="nucleotide sequence ID" value="NC_013853.1"/>
</dbReference>
<evidence type="ECO:0000313" key="2">
    <source>
        <dbReference type="EMBL" id="CBJ22342.1"/>
    </source>
</evidence>
<dbReference type="Proteomes" id="UP000008563">
    <property type="component" value="Chromosome"/>
</dbReference>
<gene>
    <name evidence="2" type="ordered locus">smi_1095</name>
</gene>
<dbReference type="eggNOG" id="COG4928">
    <property type="taxonomic scope" value="Bacteria"/>
</dbReference>
<dbReference type="PATRIC" id="fig|365659.3.peg.1102"/>
<dbReference type="Pfam" id="PF07693">
    <property type="entry name" value="KAP_NTPase"/>
    <property type="match status" value="1"/>
</dbReference>
<evidence type="ECO:0000259" key="1">
    <source>
        <dbReference type="Pfam" id="PF07693"/>
    </source>
</evidence>
<evidence type="ECO:0000313" key="3">
    <source>
        <dbReference type="Proteomes" id="UP000008563"/>
    </source>
</evidence>
<name>D3H8Z7_STRM6</name>
<dbReference type="PANTHER" id="PTHR22674:SF6">
    <property type="entry name" value="NTPASE KAP FAMILY P-LOOP DOMAIN-CONTAINING PROTEIN 1"/>
    <property type="match status" value="1"/>
</dbReference>
<dbReference type="SUPFAM" id="SSF52540">
    <property type="entry name" value="P-loop containing nucleoside triphosphate hydrolases"/>
    <property type="match status" value="1"/>
</dbReference>
<dbReference type="Gene3D" id="3.40.50.300">
    <property type="entry name" value="P-loop containing nucleotide triphosphate hydrolases"/>
    <property type="match status" value="1"/>
</dbReference>
<sequence>MKGLLMSGSFSDSPTHDDKFSIENYINGLSNFIIECETPLTVAIQGDWGTGKTSIMYQVEKRLNPEKQDKKIQTIFFNTWQYSQFDMGNNLAVALITDLISELNVEDSKKKQFFKKAKGALSKGLEYVNLDFGILNGEKLTEKFQDLIIGFGERTDDIKHLKENLQDIINDAIKENKSDRIVIFIDDLDRLVPEKAIELLEVLKLFLDCEHCVFVLAIDYNVVVKGAKSKYGKDLDDEKGKAFFEKIIQVPFTVPVANYDLQNFIESSLKKLDFCFDKNNKERNQLETITQLIRYSIGNNPRSINRLFNSVSLLMYINNGDKVDHDEKLMILAMVCFQLRFEEAYNYLLTAYNNSPENSDDIESYLIDLLENSFELLDDEVDYNSLVSLLGKFTFKDKKDRDDFTNFYRTLKELLGYNEQGLTMEQFNKLIEKMTFSNAVSIGNTDTITADKKKQNHAPNEDVQFVIRKLFNTLVGDENYFDLKKPELFGKETREKREAPLSEKFISIPNEFDRIRLTRGKGQGLNIYSSHNKSNFIYISGDTHGRMLNDGMAIVVNNKLVEKIKDNILASDLRSEELYHEFEMNFRDNLNKLLSKANKILND</sequence>
<dbReference type="OrthoDB" id="9795864at2"/>
<proteinExistence type="predicted"/>